<dbReference type="EMBL" id="LAZR01010476">
    <property type="protein sequence ID" value="KKM66715.1"/>
    <property type="molecule type" value="Genomic_DNA"/>
</dbReference>
<dbReference type="AlphaFoldDB" id="A0A0F9LQL7"/>
<comment type="caution">
    <text evidence="1">The sequence shown here is derived from an EMBL/GenBank/DDBJ whole genome shotgun (WGS) entry which is preliminary data.</text>
</comment>
<accession>A0A0F9LQL7</accession>
<name>A0A0F9LQL7_9ZZZZ</name>
<organism evidence="1">
    <name type="scientific">marine sediment metagenome</name>
    <dbReference type="NCBI Taxonomy" id="412755"/>
    <lineage>
        <taxon>unclassified sequences</taxon>
        <taxon>metagenomes</taxon>
        <taxon>ecological metagenomes</taxon>
    </lineage>
</organism>
<gene>
    <name evidence="1" type="ORF">LCGC14_1478400</name>
</gene>
<proteinExistence type="predicted"/>
<protein>
    <submittedName>
        <fullName evidence="1">Uncharacterized protein</fullName>
    </submittedName>
</protein>
<sequence length="73" mass="8371">MASLLSNRCANELKMKIKRRVTYENVLTLGEPQQLTIPKRNADFEAKSKGLCIFMKSLNLMDLALDKKNKTKQ</sequence>
<evidence type="ECO:0000313" key="1">
    <source>
        <dbReference type="EMBL" id="KKM66715.1"/>
    </source>
</evidence>
<reference evidence="1" key="1">
    <citation type="journal article" date="2015" name="Nature">
        <title>Complex archaea that bridge the gap between prokaryotes and eukaryotes.</title>
        <authorList>
            <person name="Spang A."/>
            <person name="Saw J.H."/>
            <person name="Jorgensen S.L."/>
            <person name="Zaremba-Niedzwiedzka K."/>
            <person name="Martijn J."/>
            <person name="Lind A.E."/>
            <person name="van Eijk R."/>
            <person name="Schleper C."/>
            <person name="Guy L."/>
            <person name="Ettema T.J."/>
        </authorList>
    </citation>
    <scope>NUCLEOTIDE SEQUENCE</scope>
</reference>